<evidence type="ECO:0000313" key="3">
    <source>
        <dbReference type="EMBL" id="QEI06831.1"/>
    </source>
</evidence>
<feature type="domain" description="SGNH hydrolase-type esterase" evidence="2">
    <location>
        <begin position="67"/>
        <end position="223"/>
    </location>
</feature>
<dbReference type="Gene3D" id="3.40.50.1110">
    <property type="entry name" value="SGNH hydrolase"/>
    <property type="match status" value="1"/>
</dbReference>
<gene>
    <name evidence="3" type="ORF">FXN63_14045</name>
</gene>
<dbReference type="GO" id="GO:0004622">
    <property type="term" value="F:phosphatidylcholine lysophospholipase activity"/>
    <property type="evidence" value="ECO:0007669"/>
    <property type="project" value="TreeGrafter"/>
</dbReference>
<dbReference type="RefSeq" id="WP_148815830.1">
    <property type="nucleotide sequence ID" value="NZ_CP043046.1"/>
</dbReference>
<dbReference type="SUPFAM" id="SSF52266">
    <property type="entry name" value="SGNH hydrolase"/>
    <property type="match status" value="1"/>
</dbReference>
<proteinExistence type="predicted"/>
<dbReference type="EMBL" id="CP043046">
    <property type="protein sequence ID" value="QEI06831.1"/>
    <property type="molecule type" value="Genomic_DNA"/>
</dbReference>
<name>A0A5C0B244_9BURK</name>
<accession>A0A5C0B244</accession>
<dbReference type="Proteomes" id="UP000325161">
    <property type="component" value="Chromosome"/>
</dbReference>
<keyword evidence="1" id="KW-0812">Transmembrane</keyword>
<dbReference type="OrthoDB" id="9786188at2"/>
<reference evidence="3 4" key="1">
    <citation type="submission" date="2019-08" db="EMBL/GenBank/DDBJ databases">
        <title>Amphibian skin-associated Pigmentiphaga: genome sequence and occurrence across geography and hosts.</title>
        <authorList>
            <person name="Bletz M.C."/>
            <person name="Bunk B."/>
            <person name="Sproeer C."/>
            <person name="Biwer P."/>
            <person name="Reiter S."/>
            <person name="Rabemananjara F.C.E."/>
            <person name="Schulz S."/>
            <person name="Overmann J."/>
            <person name="Vences M."/>
        </authorList>
    </citation>
    <scope>NUCLEOTIDE SEQUENCE [LARGE SCALE GENOMIC DNA]</scope>
    <source>
        <strain evidence="3 4">Mada1488</strain>
    </source>
</reference>
<dbReference type="InterPro" id="IPR013830">
    <property type="entry name" value="SGNH_hydro"/>
</dbReference>
<keyword evidence="1" id="KW-1133">Transmembrane helix</keyword>
<dbReference type="CDD" id="cd01822">
    <property type="entry name" value="Lysophospholipase_L1_like"/>
    <property type="match status" value="1"/>
</dbReference>
<evidence type="ECO:0000313" key="4">
    <source>
        <dbReference type="Proteomes" id="UP000325161"/>
    </source>
</evidence>
<sequence>MDRNTQCESDLSSRLTSRRQWLAGLGALTLGIAGLSAGVFSSDAQAQTAPGATGSPAAAGGAPRLLVVGDSLSAEYGIVRGTGWVPLLQERLKKNGYPYQVVNASISGDTTSGGVSRMPSLLTQHKPEVVVVELGANDALRGLALSMTERNLDKLVGDAKQSGAKVLVAGIQIPPNYGRDYTERFNAIFGKVAKTHQAALVPFLMEGIATDRDMFQADGIHPVSAAQPKLLDNVWARLEPLLKR</sequence>
<organism evidence="3 4">
    <name type="scientific">Pigmentiphaga aceris</name>
    <dbReference type="NCBI Taxonomy" id="1940612"/>
    <lineage>
        <taxon>Bacteria</taxon>
        <taxon>Pseudomonadati</taxon>
        <taxon>Pseudomonadota</taxon>
        <taxon>Betaproteobacteria</taxon>
        <taxon>Burkholderiales</taxon>
        <taxon>Alcaligenaceae</taxon>
        <taxon>Pigmentiphaga</taxon>
    </lineage>
</organism>
<dbReference type="InterPro" id="IPR036514">
    <property type="entry name" value="SGNH_hydro_sf"/>
</dbReference>
<dbReference type="KEGG" id="pacr:FXN63_14045"/>
<dbReference type="PANTHER" id="PTHR30383:SF24">
    <property type="entry name" value="THIOESTERASE 1_PROTEASE 1_LYSOPHOSPHOLIPASE L1"/>
    <property type="match status" value="1"/>
</dbReference>
<feature type="transmembrane region" description="Helical" evidence="1">
    <location>
        <begin position="21"/>
        <end position="40"/>
    </location>
</feature>
<keyword evidence="1" id="KW-0472">Membrane</keyword>
<dbReference type="Pfam" id="PF13472">
    <property type="entry name" value="Lipase_GDSL_2"/>
    <property type="match status" value="1"/>
</dbReference>
<dbReference type="AlphaFoldDB" id="A0A5C0B244"/>
<dbReference type="PANTHER" id="PTHR30383">
    <property type="entry name" value="THIOESTERASE 1/PROTEASE 1/LYSOPHOSPHOLIPASE L1"/>
    <property type="match status" value="1"/>
</dbReference>
<evidence type="ECO:0000256" key="1">
    <source>
        <dbReference type="SAM" id="Phobius"/>
    </source>
</evidence>
<evidence type="ECO:0000259" key="2">
    <source>
        <dbReference type="Pfam" id="PF13472"/>
    </source>
</evidence>
<dbReference type="PROSITE" id="PS51318">
    <property type="entry name" value="TAT"/>
    <property type="match status" value="1"/>
</dbReference>
<dbReference type="InterPro" id="IPR051532">
    <property type="entry name" value="Ester_Hydrolysis_Enzymes"/>
</dbReference>
<protein>
    <submittedName>
        <fullName evidence="3">Arylesterase</fullName>
    </submittedName>
</protein>
<keyword evidence="4" id="KW-1185">Reference proteome</keyword>
<dbReference type="InterPro" id="IPR006311">
    <property type="entry name" value="TAT_signal"/>
</dbReference>